<gene>
    <name evidence="2" type="ORF">SAMN05216197_118105</name>
</gene>
<protein>
    <submittedName>
        <fullName evidence="2">Uncharacterized protein</fullName>
    </submittedName>
</protein>
<dbReference type="EMBL" id="FOHW01000018">
    <property type="protein sequence ID" value="SET63460.1"/>
    <property type="molecule type" value="Genomic_DNA"/>
</dbReference>
<dbReference type="AlphaFoldDB" id="A0A1I0G0U5"/>
<evidence type="ECO:0000256" key="1">
    <source>
        <dbReference type="SAM" id="MobiDB-lite"/>
    </source>
</evidence>
<proteinExistence type="predicted"/>
<organism evidence="2 3">
    <name type="scientific">Pseudomonas graminis</name>
    <dbReference type="NCBI Taxonomy" id="158627"/>
    <lineage>
        <taxon>Bacteria</taxon>
        <taxon>Pseudomonadati</taxon>
        <taxon>Pseudomonadota</taxon>
        <taxon>Gammaproteobacteria</taxon>
        <taxon>Pseudomonadales</taxon>
        <taxon>Pseudomonadaceae</taxon>
        <taxon>Pseudomonas</taxon>
    </lineage>
</organism>
<name>A0A1I0G0U5_9PSED</name>
<reference evidence="2 3" key="1">
    <citation type="submission" date="2016-10" db="EMBL/GenBank/DDBJ databases">
        <authorList>
            <person name="de Groot N.N."/>
        </authorList>
    </citation>
    <scope>NUCLEOTIDE SEQUENCE [LARGE SCALE GENOMIC DNA]</scope>
    <source>
        <strain evidence="2 3">DSM 11363</strain>
    </source>
</reference>
<dbReference type="Proteomes" id="UP000182332">
    <property type="component" value="Unassembled WGS sequence"/>
</dbReference>
<sequence>MNTPNKENLPDGSKMRTIRQDSSADGLTWINISLKEGIRDELVQKRS</sequence>
<evidence type="ECO:0000313" key="2">
    <source>
        <dbReference type="EMBL" id="SET63460.1"/>
    </source>
</evidence>
<evidence type="ECO:0000313" key="3">
    <source>
        <dbReference type="Proteomes" id="UP000182332"/>
    </source>
</evidence>
<feature type="region of interest" description="Disordered" evidence="1">
    <location>
        <begin position="1"/>
        <end position="20"/>
    </location>
</feature>
<accession>A0A1I0G0U5</accession>